<dbReference type="Proteomes" id="UP000008792">
    <property type="component" value="Unassembled WGS sequence"/>
</dbReference>
<dbReference type="GO" id="GO:0030719">
    <property type="term" value="P:P granule organization"/>
    <property type="evidence" value="ECO:0007669"/>
    <property type="project" value="TreeGrafter"/>
</dbReference>
<dbReference type="PANTHER" id="PTHR22948:SF29">
    <property type="entry name" value="FI02030P-RELATED"/>
    <property type="match status" value="1"/>
</dbReference>
<accession>A0A0Q9W5X5</accession>
<dbReference type="AlphaFoldDB" id="A0A0Q9W5X5"/>
<gene>
    <name evidence="2" type="primary">Dvir\GJ19957</name>
    <name evidence="2" type="ORF">Dvir_GJ19957</name>
</gene>
<dbReference type="GO" id="GO:0043186">
    <property type="term" value="C:P granule"/>
    <property type="evidence" value="ECO:0007669"/>
    <property type="project" value="TreeGrafter"/>
</dbReference>
<dbReference type="Pfam" id="PF00567">
    <property type="entry name" value="TUDOR"/>
    <property type="match status" value="1"/>
</dbReference>
<dbReference type="Gene3D" id="2.30.30.140">
    <property type="match status" value="1"/>
</dbReference>
<dbReference type="OrthoDB" id="10034606at2759"/>
<dbReference type="Gene3D" id="2.40.50.90">
    <property type="match status" value="1"/>
</dbReference>
<evidence type="ECO:0000259" key="1">
    <source>
        <dbReference type="Pfam" id="PF00567"/>
    </source>
</evidence>
<dbReference type="SUPFAM" id="SSF50199">
    <property type="entry name" value="Staphylococcal nuclease"/>
    <property type="match status" value="1"/>
</dbReference>
<dbReference type="SMR" id="A0A0Q9W5X5"/>
<feature type="domain" description="Tudor" evidence="1">
    <location>
        <begin position="103"/>
        <end position="226"/>
    </location>
</feature>
<name>A0A0Q9W5X5_DROVI</name>
<evidence type="ECO:0000313" key="3">
    <source>
        <dbReference type="Proteomes" id="UP000008792"/>
    </source>
</evidence>
<sequence length="300" mass="35211">MRAAMRMPFQRMLWHDERVLNYKYTNDASCVNLVKVEPSVTANTRPSWEEPYIEYISSDDGSESDAIPVFAVDERVMSVEYPKEAVRFDHRLPKRDVHKKFKLDDRIEVQLVTVASPHNFNFWLHDEEYEAYKNMSENMQRFYSNVHELKYTIPLYLIMIGHLGALHFRGTLWQRVEVLNIKTGNRKNIEVELVDTGERLWICHSDLKYLCKEFAHLPPQYWPGRLACVTPRQGPSFSVEASNYFFDIVSYRRLYAKIEKINDADDTITLILVDPDAAAHTKNINVALIESGWVRRCYKP</sequence>
<keyword evidence="3" id="KW-1185">Reference proteome</keyword>
<evidence type="ECO:0000313" key="2">
    <source>
        <dbReference type="EMBL" id="KRF80428.1"/>
    </source>
</evidence>
<dbReference type="EMBL" id="CH940648">
    <property type="protein sequence ID" value="KRF80428.1"/>
    <property type="molecule type" value="Genomic_DNA"/>
</dbReference>
<organism evidence="2 3">
    <name type="scientific">Drosophila virilis</name>
    <name type="common">Fruit fly</name>
    <dbReference type="NCBI Taxonomy" id="7244"/>
    <lineage>
        <taxon>Eukaryota</taxon>
        <taxon>Metazoa</taxon>
        <taxon>Ecdysozoa</taxon>
        <taxon>Arthropoda</taxon>
        <taxon>Hexapoda</taxon>
        <taxon>Insecta</taxon>
        <taxon>Pterygota</taxon>
        <taxon>Neoptera</taxon>
        <taxon>Endopterygota</taxon>
        <taxon>Diptera</taxon>
        <taxon>Brachycera</taxon>
        <taxon>Muscomorpha</taxon>
        <taxon>Ephydroidea</taxon>
        <taxon>Drosophilidae</taxon>
        <taxon>Drosophila</taxon>
    </lineage>
</organism>
<dbReference type="SUPFAM" id="SSF63748">
    <property type="entry name" value="Tudor/PWWP/MBT"/>
    <property type="match status" value="1"/>
</dbReference>
<dbReference type="InterPro" id="IPR002999">
    <property type="entry name" value="Tudor"/>
</dbReference>
<protein>
    <submittedName>
        <fullName evidence="2">Uncharacterized protein, isoform C</fullName>
    </submittedName>
</protein>
<dbReference type="InterPro" id="IPR035437">
    <property type="entry name" value="SNase_OB-fold_sf"/>
</dbReference>
<dbReference type="PANTHER" id="PTHR22948">
    <property type="entry name" value="TUDOR DOMAIN CONTAINING PROTEIN"/>
    <property type="match status" value="1"/>
</dbReference>
<dbReference type="InterPro" id="IPR050621">
    <property type="entry name" value="Tudor_domain_containing"/>
</dbReference>
<dbReference type="GO" id="GO:0034587">
    <property type="term" value="P:piRNA processing"/>
    <property type="evidence" value="ECO:0007669"/>
    <property type="project" value="TreeGrafter"/>
</dbReference>
<dbReference type="GO" id="GO:0007283">
    <property type="term" value="P:spermatogenesis"/>
    <property type="evidence" value="ECO:0007669"/>
    <property type="project" value="TreeGrafter"/>
</dbReference>
<proteinExistence type="predicted"/>
<reference evidence="2 3" key="1">
    <citation type="journal article" date="2007" name="Nature">
        <title>Evolution of genes and genomes on the Drosophila phylogeny.</title>
        <authorList>
            <consortium name="Drosophila 12 Genomes Consortium"/>
            <person name="Clark A.G."/>
            <person name="Eisen M.B."/>
            <person name="Smith D.R."/>
            <person name="Bergman C.M."/>
            <person name="Oliver B."/>
            <person name="Markow T.A."/>
            <person name="Kaufman T.C."/>
            <person name="Kellis M."/>
            <person name="Gelbart W."/>
            <person name="Iyer V.N."/>
            <person name="Pollard D.A."/>
            <person name="Sackton T.B."/>
            <person name="Larracuente A.M."/>
            <person name="Singh N.D."/>
            <person name="Abad J.P."/>
            <person name="Abt D.N."/>
            <person name="Adryan B."/>
            <person name="Aguade M."/>
            <person name="Akashi H."/>
            <person name="Anderson W.W."/>
            <person name="Aquadro C.F."/>
            <person name="Ardell D.H."/>
            <person name="Arguello R."/>
            <person name="Artieri C.G."/>
            <person name="Barbash D.A."/>
            <person name="Barker D."/>
            <person name="Barsanti P."/>
            <person name="Batterham P."/>
            <person name="Batzoglou S."/>
            <person name="Begun D."/>
            <person name="Bhutkar A."/>
            <person name="Blanco E."/>
            <person name="Bosak S.A."/>
            <person name="Bradley R.K."/>
            <person name="Brand A.D."/>
            <person name="Brent M.R."/>
            <person name="Brooks A.N."/>
            <person name="Brown R.H."/>
            <person name="Butlin R.K."/>
            <person name="Caggese C."/>
            <person name="Calvi B.R."/>
            <person name="Bernardo de Carvalho A."/>
            <person name="Caspi A."/>
            <person name="Castrezana S."/>
            <person name="Celniker S.E."/>
            <person name="Chang J.L."/>
            <person name="Chapple C."/>
            <person name="Chatterji S."/>
            <person name="Chinwalla A."/>
            <person name="Civetta A."/>
            <person name="Clifton S.W."/>
            <person name="Comeron J.M."/>
            <person name="Costello J.C."/>
            <person name="Coyne J.A."/>
            <person name="Daub J."/>
            <person name="David R.G."/>
            <person name="Delcher A.L."/>
            <person name="Delehaunty K."/>
            <person name="Do C.B."/>
            <person name="Ebling H."/>
            <person name="Edwards K."/>
            <person name="Eickbush T."/>
            <person name="Evans J.D."/>
            <person name="Filipski A."/>
            <person name="Findeiss S."/>
            <person name="Freyhult E."/>
            <person name="Fulton L."/>
            <person name="Fulton R."/>
            <person name="Garcia A.C."/>
            <person name="Gardiner A."/>
            <person name="Garfield D.A."/>
            <person name="Garvin B.E."/>
            <person name="Gibson G."/>
            <person name="Gilbert D."/>
            <person name="Gnerre S."/>
            <person name="Godfrey J."/>
            <person name="Good R."/>
            <person name="Gotea V."/>
            <person name="Gravely B."/>
            <person name="Greenberg A.J."/>
            <person name="Griffiths-Jones S."/>
            <person name="Gross S."/>
            <person name="Guigo R."/>
            <person name="Gustafson E.A."/>
            <person name="Haerty W."/>
            <person name="Hahn M.W."/>
            <person name="Halligan D.L."/>
            <person name="Halpern A.L."/>
            <person name="Halter G.M."/>
            <person name="Han M.V."/>
            <person name="Heger A."/>
            <person name="Hillier L."/>
            <person name="Hinrichs A.S."/>
            <person name="Holmes I."/>
            <person name="Hoskins R.A."/>
            <person name="Hubisz M.J."/>
            <person name="Hultmark D."/>
            <person name="Huntley M.A."/>
            <person name="Jaffe D.B."/>
            <person name="Jagadeeshan S."/>
            <person name="Jeck W.R."/>
            <person name="Johnson J."/>
            <person name="Jones C.D."/>
            <person name="Jordan W.C."/>
            <person name="Karpen G.H."/>
            <person name="Kataoka E."/>
            <person name="Keightley P.D."/>
            <person name="Kheradpour P."/>
            <person name="Kirkness E.F."/>
            <person name="Koerich L.B."/>
            <person name="Kristiansen K."/>
            <person name="Kudrna D."/>
            <person name="Kulathinal R.J."/>
            <person name="Kumar S."/>
            <person name="Kwok R."/>
            <person name="Lander E."/>
            <person name="Langley C.H."/>
            <person name="Lapoint R."/>
            <person name="Lazzaro B.P."/>
            <person name="Lee S.J."/>
            <person name="Levesque L."/>
            <person name="Li R."/>
            <person name="Lin C.F."/>
            <person name="Lin M.F."/>
            <person name="Lindblad-Toh K."/>
            <person name="Llopart A."/>
            <person name="Long M."/>
            <person name="Low L."/>
            <person name="Lozovsky E."/>
            <person name="Lu J."/>
            <person name="Luo M."/>
            <person name="Machado C.A."/>
            <person name="Makalowski W."/>
            <person name="Marzo M."/>
            <person name="Matsuda M."/>
            <person name="Matzkin L."/>
            <person name="McAllister B."/>
            <person name="McBride C.S."/>
            <person name="McKernan B."/>
            <person name="McKernan K."/>
            <person name="Mendez-Lago M."/>
            <person name="Minx P."/>
            <person name="Mollenhauer M.U."/>
            <person name="Montooth K."/>
            <person name="Mount S.M."/>
            <person name="Mu X."/>
            <person name="Myers E."/>
            <person name="Negre B."/>
            <person name="Newfeld S."/>
            <person name="Nielsen R."/>
            <person name="Noor M.A."/>
            <person name="O'Grady P."/>
            <person name="Pachter L."/>
            <person name="Papaceit M."/>
            <person name="Parisi M.J."/>
            <person name="Parisi M."/>
            <person name="Parts L."/>
            <person name="Pedersen J.S."/>
            <person name="Pesole G."/>
            <person name="Phillippy A.M."/>
            <person name="Ponting C.P."/>
            <person name="Pop M."/>
            <person name="Porcelli D."/>
            <person name="Powell J.R."/>
            <person name="Prohaska S."/>
            <person name="Pruitt K."/>
            <person name="Puig M."/>
            <person name="Quesneville H."/>
            <person name="Ram K.R."/>
            <person name="Rand D."/>
            <person name="Rasmussen M.D."/>
            <person name="Reed L.K."/>
            <person name="Reenan R."/>
            <person name="Reily A."/>
            <person name="Remington K.A."/>
            <person name="Rieger T.T."/>
            <person name="Ritchie M.G."/>
            <person name="Robin C."/>
            <person name="Rogers Y.H."/>
            <person name="Rohde C."/>
            <person name="Rozas J."/>
            <person name="Rubenfield M.J."/>
            <person name="Ruiz A."/>
            <person name="Russo S."/>
            <person name="Salzberg S.L."/>
            <person name="Sanchez-Gracia A."/>
            <person name="Saranga D.J."/>
            <person name="Sato H."/>
            <person name="Schaeffer S.W."/>
            <person name="Schatz M.C."/>
            <person name="Schlenke T."/>
            <person name="Schwartz R."/>
            <person name="Segarra C."/>
            <person name="Singh R.S."/>
            <person name="Sirot L."/>
            <person name="Sirota M."/>
            <person name="Sisneros N.B."/>
            <person name="Smith C.D."/>
            <person name="Smith T.F."/>
            <person name="Spieth J."/>
            <person name="Stage D.E."/>
            <person name="Stark A."/>
            <person name="Stephan W."/>
            <person name="Strausberg R.L."/>
            <person name="Strempel S."/>
            <person name="Sturgill D."/>
            <person name="Sutton G."/>
            <person name="Sutton G.G."/>
            <person name="Tao W."/>
            <person name="Teichmann S."/>
            <person name="Tobari Y.N."/>
            <person name="Tomimura Y."/>
            <person name="Tsolas J.M."/>
            <person name="Valente V.L."/>
            <person name="Venter E."/>
            <person name="Venter J.C."/>
            <person name="Vicario S."/>
            <person name="Vieira F.G."/>
            <person name="Vilella A.J."/>
            <person name="Villasante A."/>
            <person name="Walenz B."/>
            <person name="Wang J."/>
            <person name="Wasserman M."/>
            <person name="Watts T."/>
            <person name="Wilson D."/>
            <person name="Wilson R.K."/>
            <person name="Wing R.A."/>
            <person name="Wolfner M.F."/>
            <person name="Wong A."/>
            <person name="Wong G.K."/>
            <person name="Wu C.I."/>
            <person name="Wu G."/>
            <person name="Yamamoto D."/>
            <person name="Yang H.P."/>
            <person name="Yang S.P."/>
            <person name="Yorke J.A."/>
            <person name="Yoshida K."/>
            <person name="Zdobnov E."/>
            <person name="Zhang P."/>
            <person name="Zhang Y."/>
            <person name="Zimin A.V."/>
            <person name="Baldwin J."/>
            <person name="Abdouelleil A."/>
            <person name="Abdulkadir J."/>
            <person name="Abebe A."/>
            <person name="Abera B."/>
            <person name="Abreu J."/>
            <person name="Acer S.C."/>
            <person name="Aftuck L."/>
            <person name="Alexander A."/>
            <person name="An P."/>
            <person name="Anderson E."/>
            <person name="Anderson S."/>
            <person name="Arachi H."/>
            <person name="Azer M."/>
            <person name="Bachantsang P."/>
            <person name="Barry A."/>
            <person name="Bayul T."/>
            <person name="Berlin A."/>
            <person name="Bessette D."/>
            <person name="Bloom T."/>
            <person name="Blye J."/>
            <person name="Boguslavskiy L."/>
            <person name="Bonnet C."/>
            <person name="Boukhgalter B."/>
            <person name="Bourzgui I."/>
            <person name="Brown A."/>
            <person name="Cahill P."/>
            <person name="Channer S."/>
            <person name="Cheshatsang Y."/>
            <person name="Chuda L."/>
            <person name="Citroen M."/>
            <person name="Collymore A."/>
            <person name="Cooke P."/>
            <person name="Costello M."/>
            <person name="D'Aco K."/>
            <person name="Daza R."/>
            <person name="De Haan G."/>
            <person name="DeGray S."/>
            <person name="DeMaso C."/>
            <person name="Dhargay N."/>
            <person name="Dooley K."/>
            <person name="Dooley E."/>
            <person name="Doricent M."/>
            <person name="Dorje P."/>
            <person name="Dorjee K."/>
            <person name="Dupes A."/>
            <person name="Elong R."/>
            <person name="Falk J."/>
            <person name="Farina A."/>
            <person name="Faro S."/>
            <person name="Ferguson D."/>
            <person name="Fisher S."/>
            <person name="Foley C.D."/>
            <person name="Franke A."/>
            <person name="Friedrich D."/>
            <person name="Gadbois L."/>
            <person name="Gearin G."/>
            <person name="Gearin C.R."/>
            <person name="Giannoukos G."/>
            <person name="Goode T."/>
            <person name="Graham J."/>
            <person name="Grandbois E."/>
            <person name="Grewal S."/>
            <person name="Gyaltsen K."/>
            <person name="Hafez N."/>
            <person name="Hagos B."/>
            <person name="Hall J."/>
            <person name="Henson C."/>
            <person name="Hollinger A."/>
            <person name="Honan T."/>
            <person name="Huard M.D."/>
            <person name="Hughes L."/>
            <person name="Hurhula B."/>
            <person name="Husby M.E."/>
            <person name="Kamat A."/>
            <person name="Kanga B."/>
            <person name="Kashin S."/>
            <person name="Khazanovich D."/>
            <person name="Kisner P."/>
            <person name="Lance K."/>
            <person name="Lara M."/>
            <person name="Lee W."/>
            <person name="Lennon N."/>
            <person name="Letendre F."/>
            <person name="LeVine R."/>
            <person name="Lipovsky A."/>
            <person name="Liu X."/>
            <person name="Liu J."/>
            <person name="Liu S."/>
            <person name="Lokyitsang T."/>
            <person name="Lokyitsang Y."/>
            <person name="Lubonja R."/>
            <person name="Lui A."/>
            <person name="MacDonald P."/>
            <person name="Magnisalis V."/>
            <person name="Maru K."/>
            <person name="Matthews C."/>
            <person name="McCusker W."/>
            <person name="McDonough S."/>
            <person name="Mehta T."/>
            <person name="Meldrim J."/>
            <person name="Meneus L."/>
            <person name="Mihai O."/>
            <person name="Mihalev A."/>
            <person name="Mihova T."/>
            <person name="Mittelman R."/>
            <person name="Mlenga V."/>
            <person name="Montmayeur A."/>
            <person name="Mulrain L."/>
            <person name="Navidi A."/>
            <person name="Naylor J."/>
            <person name="Negash T."/>
            <person name="Nguyen T."/>
            <person name="Nguyen N."/>
            <person name="Nicol R."/>
            <person name="Norbu C."/>
            <person name="Norbu N."/>
            <person name="Novod N."/>
            <person name="O'Neill B."/>
            <person name="Osman S."/>
            <person name="Markiewicz E."/>
            <person name="Oyono O.L."/>
            <person name="Patti C."/>
            <person name="Phunkhang P."/>
            <person name="Pierre F."/>
            <person name="Priest M."/>
            <person name="Raghuraman S."/>
            <person name="Rege F."/>
            <person name="Reyes R."/>
            <person name="Rise C."/>
            <person name="Rogov P."/>
            <person name="Ross K."/>
            <person name="Ryan E."/>
            <person name="Settipalli S."/>
            <person name="Shea T."/>
            <person name="Sherpa N."/>
            <person name="Shi L."/>
            <person name="Shih D."/>
            <person name="Sparrow T."/>
            <person name="Spaulding J."/>
            <person name="Stalker J."/>
            <person name="Stange-Thomann N."/>
            <person name="Stavropoulos S."/>
            <person name="Stone C."/>
            <person name="Strader C."/>
            <person name="Tesfaye S."/>
            <person name="Thomson T."/>
            <person name="Thoulutsang Y."/>
            <person name="Thoulutsang D."/>
            <person name="Topham K."/>
            <person name="Topping I."/>
            <person name="Tsamla T."/>
            <person name="Vassiliev H."/>
            <person name="Vo A."/>
            <person name="Wangchuk T."/>
            <person name="Wangdi T."/>
            <person name="Weiand M."/>
            <person name="Wilkinson J."/>
            <person name="Wilson A."/>
            <person name="Yadav S."/>
            <person name="Young G."/>
            <person name="Yu Q."/>
            <person name="Zembek L."/>
            <person name="Zhong D."/>
            <person name="Zimmer A."/>
            <person name="Zwirko Z."/>
            <person name="Jaffe D.B."/>
            <person name="Alvarez P."/>
            <person name="Brockman W."/>
            <person name="Butler J."/>
            <person name="Chin C."/>
            <person name="Gnerre S."/>
            <person name="Grabherr M."/>
            <person name="Kleber M."/>
            <person name="Mauceli E."/>
            <person name="MacCallum I."/>
        </authorList>
    </citation>
    <scope>NUCLEOTIDE SEQUENCE [LARGE SCALE GENOMIC DNA]</scope>
    <source>
        <strain evidence="3">Tucson 15010-1051.87</strain>
    </source>
</reference>